<dbReference type="EMBL" id="CP139781">
    <property type="protein sequence ID" value="WRQ85679.1"/>
    <property type="molecule type" value="Genomic_DNA"/>
</dbReference>
<dbReference type="InterPro" id="IPR051266">
    <property type="entry name" value="CLCR"/>
</dbReference>
<dbReference type="PANTHER" id="PTHR10579:SF43">
    <property type="entry name" value="ZINC FINGER (C3HC4-TYPE RING FINGER) FAMILY PROTEIN"/>
    <property type="match status" value="1"/>
</dbReference>
<sequence>MKLPFLRQVTATTLAALLTCPAPALLAQTASPPPADEEDEELIILSPFMVSAGSGGSYAATSTLAGSSMGATAGGAQDINYFRSGAGRGEVPHPDTITAEGLFSEYDLPLDLGHTSPELFVVQAAAAPARFEVLPEVTHLAQLGFSSGLAAATWERAPLNLVAVIDKSGSMAGHPLDLVRQSLQQVLRQLGPGDQLSIVLYGDRAHVHQPVTRVAAHTRHLLERAIRSIRSNGSTNMEEGLQVGYQVARESARDFAGTTRVMLFTDERPNVGDTSPESFMGMARAASTDGIGLTTIGVGVHFGTALAEQLSSVRGGNLFFFPDEAEMLTTFTEDFDTMVTELAHDFSVRIRPARGFRIAGVFGLPADLLRWEGNDLVFTVNTIFLSKRKGGIYFALSHEGEKARGYLPASPARPGDRVAQIDFSYSETEAGRTVRAQSDVRLQHPRDLQAGLTRGRALVDEFLTLRRAASAHLFDNDQETAFQLTADLVRRLERIDDPALDPERTLAANVHQTFAELSGNTVELICGLSIEVIDEVDDDGMPHREVPVDNLTGLPSRR</sequence>
<gene>
    <name evidence="3" type="ORF">K1X11_012775</name>
</gene>
<name>A0ABZ1C205_9BACT</name>
<evidence type="ECO:0000259" key="2">
    <source>
        <dbReference type="PROSITE" id="PS50234"/>
    </source>
</evidence>
<feature type="signal peptide" evidence="1">
    <location>
        <begin position="1"/>
        <end position="26"/>
    </location>
</feature>
<reference evidence="3 4" key="2">
    <citation type="submission" date="2023-12" db="EMBL/GenBank/DDBJ databases">
        <title>Description of an unclassified Opitutus bacterium of Verrucomicrobiota.</title>
        <authorList>
            <person name="Zhang D.-F."/>
        </authorList>
    </citation>
    <scope>NUCLEOTIDE SEQUENCE [LARGE SCALE GENOMIC DNA]</scope>
    <source>
        <strain evidence="3 4">WL0086</strain>
    </source>
</reference>
<dbReference type="Pfam" id="PF00092">
    <property type="entry name" value="VWA"/>
    <property type="match status" value="1"/>
</dbReference>
<dbReference type="PROSITE" id="PS50234">
    <property type="entry name" value="VWFA"/>
    <property type="match status" value="1"/>
</dbReference>
<feature type="domain" description="VWFA" evidence="2">
    <location>
        <begin position="160"/>
        <end position="335"/>
    </location>
</feature>
<dbReference type="SUPFAM" id="SSF53300">
    <property type="entry name" value="vWA-like"/>
    <property type="match status" value="1"/>
</dbReference>
<dbReference type="InterPro" id="IPR002035">
    <property type="entry name" value="VWF_A"/>
</dbReference>
<feature type="chain" id="PRO_5047038878" evidence="1">
    <location>
        <begin position="27"/>
        <end position="558"/>
    </location>
</feature>
<dbReference type="PANTHER" id="PTHR10579">
    <property type="entry name" value="CALCIUM-ACTIVATED CHLORIDE CHANNEL REGULATOR"/>
    <property type="match status" value="1"/>
</dbReference>
<dbReference type="Gene3D" id="3.40.50.410">
    <property type="entry name" value="von Willebrand factor, type A domain"/>
    <property type="match status" value="1"/>
</dbReference>
<organism evidence="3 4">
    <name type="scientific">Actomonas aquatica</name>
    <dbReference type="NCBI Taxonomy" id="2866162"/>
    <lineage>
        <taxon>Bacteria</taxon>
        <taxon>Pseudomonadati</taxon>
        <taxon>Verrucomicrobiota</taxon>
        <taxon>Opitutia</taxon>
        <taxon>Opitutales</taxon>
        <taxon>Opitutaceae</taxon>
        <taxon>Actomonas</taxon>
    </lineage>
</organism>
<reference evidence="3 4" key="1">
    <citation type="submission" date="2021-08" db="EMBL/GenBank/DDBJ databases">
        <authorList>
            <person name="Zhang D."/>
            <person name="Zhang A."/>
            <person name="Wang L."/>
        </authorList>
    </citation>
    <scope>NUCLEOTIDE SEQUENCE [LARGE SCALE GENOMIC DNA]</scope>
    <source>
        <strain evidence="3 4">WL0086</strain>
    </source>
</reference>
<proteinExistence type="predicted"/>
<accession>A0ABZ1C205</accession>
<evidence type="ECO:0000313" key="4">
    <source>
        <dbReference type="Proteomes" id="UP000738431"/>
    </source>
</evidence>
<dbReference type="RefSeq" id="WP_221032780.1">
    <property type="nucleotide sequence ID" value="NZ_CP139781.1"/>
</dbReference>
<evidence type="ECO:0000256" key="1">
    <source>
        <dbReference type="SAM" id="SignalP"/>
    </source>
</evidence>
<dbReference type="SMART" id="SM00327">
    <property type="entry name" value="VWA"/>
    <property type="match status" value="1"/>
</dbReference>
<keyword evidence="4" id="KW-1185">Reference proteome</keyword>
<dbReference type="InterPro" id="IPR036465">
    <property type="entry name" value="vWFA_dom_sf"/>
</dbReference>
<keyword evidence="1" id="KW-0732">Signal</keyword>
<protein>
    <submittedName>
        <fullName evidence="3">VWA domain-containing protein</fullName>
    </submittedName>
</protein>
<dbReference type="Proteomes" id="UP000738431">
    <property type="component" value="Chromosome"/>
</dbReference>
<evidence type="ECO:0000313" key="3">
    <source>
        <dbReference type="EMBL" id="WRQ85679.1"/>
    </source>
</evidence>